<sequence>MHFTQEEAGSIRELLDRVIYSRTKKEAKPLVDQLNFKAARLAGGDIDPYLVGKLREAINHAYEAAGRVSHKEDQRMFCDQSWHVFMRVLDEN</sequence>
<dbReference type="Proteomes" id="UP001145353">
    <property type="component" value="Unassembled WGS sequence"/>
</dbReference>
<protein>
    <submittedName>
        <fullName evidence="1">Uncharacterized protein</fullName>
    </submittedName>
</protein>
<name>A0A9X2X444_9GAMM</name>
<comment type="caution">
    <text evidence="1">The sequence shown here is derived from an EMBL/GenBank/DDBJ whole genome shotgun (WGS) entry which is preliminary data.</text>
</comment>
<proteinExistence type="predicted"/>
<accession>A0A9X2X444</accession>
<reference evidence="1" key="2">
    <citation type="journal article" date="2022" name="Syst. Appl. Microbiol.">
        <title>Chromohalobacter moromii sp. nov., a moderately halophilic bacterium isolated from lupine-based moromi fermentation.</title>
        <authorList>
            <person name="Lulf R.H."/>
            <person name="Hilgarth M."/>
            <person name="Ehrmann M.A."/>
        </authorList>
    </citation>
    <scope>NUCLEOTIDE SEQUENCE</scope>
    <source>
        <strain evidence="1">TMW 2.2304</strain>
    </source>
</reference>
<evidence type="ECO:0000313" key="1">
    <source>
        <dbReference type="EMBL" id="MCT8506151.1"/>
    </source>
</evidence>
<organism evidence="1 2">
    <name type="scientific">Chromohalobacter moromii</name>
    <dbReference type="NCBI Taxonomy" id="2860329"/>
    <lineage>
        <taxon>Bacteria</taxon>
        <taxon>Pseudomonadati</taxon>
        <taxon>Pseudomonadota</taxon>
        <taxon>Gammaproteobacteria</taxon>
        <taxon>Oceanospirillales</taxon>
        <taxon>Halomonadaceae</taxon>
        <taxon>Chromohalobacter</taxon>
    </lineage>
</organism>
<dbReference type="AlphaFoldDB" id="A0A9X2X444"/>
<dbReference type="RefSeq" id="WP_261536040.1">
    <property type="nucleotide sequence ID" value="NZ_JAHXDE010000004.1"/>
</dbReference>
<reference evidence="1" key="1">
    <citation type="submission" date="2021-07" db="EMBL/GenBank/DDBJ databases">
        <authorList>
            <person name="Luelf R.H."/>
        </authorList>
    </citation>
    <scope>NUCLEOTIDE SEQUENCE</scope>
    <source>
        <strain evidence="1">TMW 2.2304</strain>
    </source>
</reference>
<dbReference type="EMBL" id="JAHXDE010000004">
    <property type="protein sequence ID" value="MCT8506151.1"/>
    <property type="molecule type" value="Genomic_DNA"/>
</dbReference>
<evidence type="ECO:0000313" key="2">
    <source>
        <dbReference type="Proteomes" id="UP001145353"/>
    </source>
</evidence>
<keyword evidence="2" id="KW-1185">Reference proteome</keyword>
<gene>
    <name evidence="1" type="ORF">KZO87_12275</name>
</gene>